<comment type="caution">
    <text evidence="1">The sequence shown here is derived from an EMBL/GenBank/DDBJ whole genome shotgun (WGS) entry which is preliminary data.</text>
</comment>
<protein>
    <submittedName>
        <fullName evidence="1">Uncharacterized protein</fullName>
    </submittedName>
</protein>
<dbReference type="SUPFAM" id="SSF56219">
    <property type="entry name" value="DNase I-like"/>
    <property type="match status" value="1"/>
</dbReference>
<sequence length="156" mass="17639">MQGVLSPEETMNEILDVSEDQRGQLVNGEELAGEVSLMNNQLNVIHLNIRSVRKIFDNLLLLFQAYNLFFYDVIVLSECFQINSAEEFNNPGFTTFYGEGNYNRNDGVITFIKSGIHVEVVHVKLPTSGTTVSKMSFKFNNISYGITATYKRPPMT</sequence>
<dbReference type="AlphaFoldDB" id="A0ABD2MHE6"/>
<reference evidence="1 2" key="1">
    <citation type="journal article" date="2021" name="BMC Biol.">
        <title>Horizontally acquired antibacterial genes associated with adaptive radiation of ladybird beetles.</title>
        <authorList>
            <person name="Li H.S."/>
            <person name="Tang X.F."/>
            <person name="Huang Y.H."/>
            <person name="Xu Z.Y."/>
            <person name="Chen M.L."/>
            <person name="Du X.Y."/>
            <person name="Qiu B.Y."/>
            <person name="Chen P.T."/>
            <person name="Zhang W."/>
            <person name="Slipinski A."/>
            <person name="Escalona H.E."/>
            <person name="Waterhouse R.M."/>
            <person name="Zwick A."/>
            <person name="Pang H."/>
        </authorList>
    </citation>
    <scope>NUCLEOTIDE SEQUENCE [LARGE SCALE GENOMIC DNA]</scope>
    <source>
        <strain evidence="1">SYSU2018</strain>
    </source>
</reference>
<accession>A0ABD2MHE6</accession>
<name>A0ABD2MHE6_9CUCU</name>
<dbReference type="EMBL" id="JABFTP020000001">
    <property type="protein sequence ID" value="KAL3265779.1"/>
    <property type="molecule type" value="Genomic_DNA"/>
</dbReference>
<dbReference type="Proteomes" id="UP001516400">
    <property type="component" value="Unassembled WGS sequence"/>
</dbReference>
<dbReference type="Gene3D" id="3.60.10.10">
    <property type="entry name" value="Endonuclease/exonuclease/phosphatase"/>
    <property type="match status" value="1"/>
</dbReference>
<evidence type="ECO:0000313" key="1">
    <source>
        <dbReference type="EMBL" id="KAL3265779.1"/>
    </source>
</evidence>
<gene>
    <name evidence="1" type="ORF">HHI36_009977</name>
</gene>
<keyword evidence="2" id="KW-1185">Reference proteome</keyword>
<proteinExistence type="predicted"/>
<dbReference type="InterPro" id="IPR036691">
    <property type="entry name" value="Endo/exonu/phosph_ase_sf"/>
</dbReference>
<organism evidence="1 2">
    <name type="scientific">Cryptolaemus montrouzieri</name>
    <dbReference type="NCBI Taxonomy" id="559131"/>
    <lineage>
        <taxon>Eukaryota</taxon>
        <taxon>Metazoa</taxon>
        <taxon>Ecdysozoa</taxon>
        <taxon>Arthropoda</taxon>
        <taxon>Hexapoda</taxon>
        <taxon>Insecta</taxon>
        <taxon>Pterygota</taxon>
        <taxon>Neoptera</taxon>
        <taxon>Endopterygota</taxon>
        <taxon>Coleoptera</taxon>
        <taxon>Polyphaga</taxon>
        <taxon>Cucujiformia</taxon>
        <taxon>Coccinelloidea</taxon>
        <taxon>Coccinellidae</taxon>
        <taxon>Scymninae</taxon>
        <taxon>Scymnini</taxon>
        <taxon>Cryptolaemus</taxon>
    </lineage>
</organism>
<evidence type="ECO:0000313" key="2">
    <source>
        <dbReference type="Proteomes" id="UP001516400"/>
    </source>
</evidence>